<keyword evidence="3" id="KW-0560">Oxidoreductase</keyword>
<dbReference type="InterPro" id="IPR020904">
    <property type="entry name" value="Sc_DH/Rdtase_CS"/>
</dbReference>
<dbReference type="Proteomes" id="UP000054166">
    <property type="component" value="Unassembled WGS sequence"/>
</dbReference>
<dbReference type="InterPro" id="IPR051911">
    <property type="entry name" value="SDR_oxidoreductase"/>
</dbReference>
<dbReference type="EMBL" id="KN832986">
    <property type="protein sequence ID" value="KIM84972.1"/>
    <property type="molecule type" value="Genomic_DNA"/>
</dbReference>
<dbReference type="CDD" id="cd05374">
    <property type="entry name" value="17beta-HSD-like_SDR_c"/>
    <property type="match status" value="1"/>
</dbReference>
<evidence type="ECO:0000256" key="4">
    <source>
        <dbReference type="RuleBase" id="RU000363"/>
    </source>
</evidence>
<proteinExistence type="inferred from homology"/>
<evidence type="ECO:0000256" key="2">
    <source>
        <dbReference type="ARBA" id="ARBA00022857"/>
    </source>
</evidence>
<dbReference type="InParanoid" id="A0A0C3C5N6"/>
<dbReference type="PROSITE" id="PS00061">
    <property type="entry name" value="ADH_SHORT"/>
    <property type="match status" value="1"/>
</dbReference>
<dbReference type="InterPro" id="IPR036291">
    <property type="entry name" value="NAD(P)-bd_dom_sf"/>
</dbReference>
<reference evidence="5 6" key="1">
    <citation type="submission" date="2014-04" db="EMBL/GenBank/DDBJ databases">
        <authorList>
            <consortium name="DOE Joint Genome Institute"/>
            <person name="Kuo A."/>
            <person name="Tarkka M."/>
            <person name="Buscot F."/>
            <person name="Kohler A."/>
            <person name="Nagy L.G."/>
            <person name="Floudas D."/>
            <person name="Copeland A."/>
            <person name="Barry K.W."/>
            <person name="Cichocki N."/>
            <person name="Veneault-Fourrey C."/>
            <person name="LaButti K."/>
            <person name="Lindquist E.A."/>
            <person name="Lipzen A."/>
            <person name="Lundell T."/>
            <person name="Morin E."/>
            <person name="Murat C."/>
            <person name="Sun H."/>
            <person name="Tunlid A."/>
            <person name="Henrissat B."/>
            <person name="Grigoriev I.V."/>
            <person name="Hibbett D.S."/>
            <person name="Martin F."/>
            <person name="Nordberg H.P."/>
            <person name="Cantor M.N."/>
            <person name="Hua S.X."/>
        </authorList>
    </citation>
    <scope>NUCLEOTIDE SEQUENCE [LARGE SCALE GENOMIC DNA]</scope>
    <source>
        <strain evidence="5 6">F 1598</strain>
    </source>
</reference>
<organism evidence="5 6">
    <name type="scientific">Piloderma croceum (strain F 1598)</name>
    <dbReference type="NCBI Taxonomy" id="765440"/>
    <lineage>
        <taxon>Eukaryota</taxon>
        <taxon>Fungi</taxon>
        <taxon>Dikarya</taxon>
        <taxon>Basidiomycota</taxon>
        <taxon>Agaricomycotina</taxon>
        <taxon>Agaricomycetes</taxon>
        <taxon>Agaricomycetidae</taxon>
        <taxon>Atheliales</taxon>
        <taxon>Atheliaceae</taxon>
        <taxon>Piloderma</taxon>
    </lineage>
</organism>
<dbReference type="AlphaFoldDB" id="A0A0C3C5N6"/>
<protein>
    <recommendedName>
        <fullName evidence="7">NAD(P)-binding protein</fullName>
    </recommendedName>
</protein>
<keyword evidence="2" id="KW-0521">NADP</keyword>
<dbReference type="InterPro" id="IPR002347">
    <property type="entry name" value="SDR_fam"/>
</dbReference>
<dbReference type="GO" id="GO:0016491">
    <property type="term" value="F:oxidoreductase activity"/>
    <property type="evidence" value="ECO:0007669"/>
    <property type="project" value="UniProtKB-KW"/>
</dbReference>
<reference evidence="6" key="2">
    <citation type="submission" date="2015-01" db="EMBL/GenBank/DDBJ databases">
        <title>Evolutionary Origins and Diversification of the Mycorrhizal Mutualists.</title>
        <authorList>
            <consortium name="DOE Joint Genome Institute"/>
            <consortium name="Mycorrhizal Genomics Consortium"/>
            <person name="Kohler A."/>
            <person name="Kuo A."/>
            <person name="Nagy L.G."/>
            <person name="Floudas D."/>
            <person name="Copeland A."/>
            <person name="Barry K.W."/>
            <person name="Cichocki N."/>
            <person name="Veneault-Fourrey C."/>
            <person name="LaButti K."/>
            <person name="Lindquist E.A."/>
            <person name="Lipzen A."/>
            <person name="Lundell T."/>
            <person name="Morin E."/>
            <person name="Murat C."/>
            <person name="Riley R."/>
            <person name="Ohm R."/>
            <person name="Sun H."/>
            <person name="Tunlid A."/>
            <person name="Henrissat B."/>
            <person name="Grigoriev I.V."/>
            <person name="Hibbett D.S."/>
            <person name="Martin F."/>
        </authorList>
    </citation>
    <scope>NUCLEOTIDE SEQUENCE [LARGE SCALE GENOMIC DNA]</scope>
    <source>
        <strain evidence="6">F 1598</strain>
    </source>
</reference>
<dbReference type="FunCoup" id="A0A0C3C5N6">
    <property type="interactions" value="296"/>
</dbReference>
<dbReference type="OrthoDB" id="1274115at2759"/>
<evidence type="ECO:0000313" key="6">
    <source>
        <dbReference type="Proteomes" id="UP000054166"/>
    </source>
</evidence>
<keyword evidence="6" id="KW-1185">Reference proteome</keyword>
<name>A0A0C3C5N6_PILCF</name>
<dbReference type="Gene3D" id="3.40.50.720">
    <property type="entry name" value="NAD(P)-binding Rossmann-like Domain"/>
    <property type="match status" value="1"/>
</dbReference>
<dbReference type="PANTHER" id="PTHR43976">
    <property type="entry name" value="SHORT CHAIN DEHYDROGENASE"/>
    <property type="match status" value="1"/>
</dbReference>
<gene>
    <name evidence="5" type="ORF">PILCRDRAFT_817812</name>
</gene>
<comment type="similarity">
    <text evidence="1 4">Belongs to the short-chain dehydrogenases/reductases (SDR) family.</text>
</comment>
<dbReference type="SUPFAM" id="SSF51735">
    <property type="entry name" value="NAD(P)-binding Rossmann-fold domains"/>
    <property type="match status" value="1"/>
</dbReference>
<evidence type="ECO:0008006" key="7">
    <source>
        <dbReference type="Google" id="ProtNLM"/>
    </source>
</evidence>
<dbReference type="HOGENOM" id="CLU_010194_2_9_1"/>
<dbReference type="PRINTS" id="PR00080">
    <property type="entry name" value="SDRFAMILY"/>
</dbReference>
<dbReference type="Pfam" id="PF00106">
    <property type="entry name" value="adh_short"/>
    <property type="match status" value="1"/>
</dbReference>
<sequence length="302" mass="32712">MLSEDSQVWLVTGTSSGMGRSLVELLLAAGNRVAATTRNASNLASLVSAHSSQKLLVIELDISLNDQVKAAFQNIKTHFGRCDVVVNNAGYGLNGEVEAITDEQAKDQFEVNFWGPVRICREAVRFFREDNPAHAGGRILNISSAGGFSGNPTMAFYSASKFALEGFSESLSKELPTEWNIKVTIIEPGGVRTEWNKGNMIKVPTHPAYTGADAPSTTFRPLINVEYTGDPIKVAKALITIAKADDPPMRLLLGADTLHMIRFKCQTLLKDANDWEALSVSVLADDSDPEFLSKLGPATRGQ</sequence>
<dbReference type="PANTHER" id="PTHR43976:SF16">
    <property type="entry name" value="SHORT-CHAIN DEHYDROGENASE_REDUCTASE FAMILY PROTEIN"/>
    <property type="match status" value="1"/>
</dbReference>
<evidence type="ECO:0000256" key="3">
    <source>
        <dbReference type="ARBA" id="ARBA00023002"/>
    </source>
</evidence>
<dbReference type="STRING" id="765440.A0A0C3C5N6"/>
<evidence type="ECO:0000313" key="5">
    <source>
        <dbReference type="EMBL" id="KIM84972.1"/>
    </source>
</evidence>
<dbReference type="PRINTS" id="PR00081">
    <property type="entry name" value="GDHRDH"/>
</dbReference>
<evidence type="ECO:0000256" key="1">
    <source>
        <dbReference type="ARBA" id="ARBA00006484"/>
    </source>
</evidence>
<accession>A0A0C3C5N6</accession>